<keyword evidence="9" id="KW-1185">Reference proteome</keyword>
<evidence type="ECO:0000256" key="3">
    <source>
        <dbReference type="ARBA" id="ARBA00022896"/>
    </source>
</evidence>
<evidence type="ECO:0000313" key="9">
    <source>
        <dbReference type="Proteomes" id="UP000549250"/>
    </source>
</evidence>
<gene>
    <name evidence="8" type="ORF">FHR87_002747</name>
</gene>
<organism evidence="8 9">
    <name type="scientific">Azomonas macrocytogenes</name>
    <name type="common">Azotobacter macrocytogenes</name>
    <dbReference type="NCBI Taxonomy" id="69962"/>
    <lineage>
        <taxon>Bacteria</taxon>
        <taxon>Pseudomonadati</taxon>
        <taxon>Pseudomonadota</taxon>
        <taxon>Gammaproteobacteria</taxon>
        <taxon>Pseudomonadales</taxon>
        <taxon>Pseudomonadaceae</taxon>
        <taxon>Azomonas</taxon>
    </lineage>
</organism>
<accession>A0A839T4H5</accession>
<dbReference type="InterPro" id="IPR044862">
    <property type="entry name" value="Pro_4_hyd_alph_FE2OG_OXY"/>
</dbReference>
<feature type="domain" description="Fe2OG dioxygenase" evidence="7">
    <location>
        <begin position="99"/>
        <end position="194"/>
    </location>
</feature>
<evidence type="ECO:0000313" key="8">
    <source>
        <dbReference type="EMBL" id="MBB3104332.1"/>
    </source>
</evidence>
<keyword evidence="5" id="KW-0560">Oxidoreductase</keyword>
<keyword evidence="4" id="KW-0223">Dioxygenase</keyword>
<dbReference type="GO" id="GO:0008198">
    <property type="term" value="F:ferrous iron binding"/>
    <property type="evidence" value="ECO:0007669"/>
    <property type="project" value="TreeGrafter"/>
</dbReference>
<evidence type="ECO:0000256" key="1">
    <source>
        <dbReference type="ARBA" id="ARBA00001961"/>
    </source>
</evidence>
<keyword evidence="6" id="KW-0408">Iron</keyword>
<evidence type="ECO:0000256" key="2">
    <source>
        <dbReference type="ARBA" id="ARBA00022723"/>
    </source>
</evidence>
<dbReference type="EMBL" id="JACHXI010000014">
    <property type="protein sequence ID" value="MBB3104332.1"/>
    <property type="molecule type" value="Genomic_DNA"/>
</dbReference>
<dbReference type="GO" id="GO:0031543">
    <property type="term" value="F:peptidyl-proline dioxygenase activity"/>
    <property type="evidence" value="ECO:0007669"/>
    <property type="project" value="TreeGrafter"/>
</dbReference>
<dbReference type="SMART" id="SM00702">
    <property type="entry name" value="P4Hc"/>
    <property type="match status" value="1"/>
</dbReference>
<dbReference type="RefSeq" id="WP_183167209.1">
    <property type="nucleotide sequence ID" value="NZ_JACHXI010000014.1"/>
</dbReference>
<name>A0A839T4H5_AZOMA</name>
<evidence type="ECO:0000259" key="7">
    <source>
        <dbReference type="PROSITE" id="PS51471"/>
    </source>
</evidence>
<evidence type="ECO:0000256" key="5">
    <source>
        <dbReference type="ARBA" id="ARBA00023002"/>
    </source>
</evidence>
<keyword evidence="3" id="KW-0847">Vitamin C</keyword>
<dbReference type="InterPro" id="IPR005123">
    <property type="entry name" value="Oxoglu/Fe-dep_dioxygenase_dom"/>
</dbReference>
<sequence>MPFQSIIDDLAEHGWSLQEHFLCDDLAHALATECRKREARGDLAPAGVGRADALAVREGIRGDFIQWLELGQSAVGDRYLESMESLRQALNREFFLGLDEFECHFAFYPPGAFYKPHLDRFRDDDSRTVTAVAYLNHAWQPEYGGSMRMYLENDETLDIPPLSGSLVVFMSGDMLHEVLPTTQERLSLTGWFRRRSVQVL</sequence>
<evidence type="ECO:0000256" key="4">
    <source>
        <dbReference type="ARBA" id="ARBA00022964"/>
    </source>
</evidence>
<evidence type="ECO:0000256" key="6">
    <source>
        <dbReference type="ARBA" id="ARBA00023004"/>
    </source>
</evidence>
<proteinExistence type="predicted"/>
<dbReference type="Gene3D" id="2.60.120.620">
    <property type="entry name" value="q2cbj1_9rhob like domain"/>
    <property type="match status" value="1"/>
</dbReference>
<dbReference type="InterPro" id="IPR006620">
    <property type="entry name" value="Pro_4_hyd_alph"/>
</dbReference>
<dbReference type="PANTHER" id="PTHR12907:SF26">
    <property type="entry name" value="HIF PROLYL HYDROXYLASE, ISOFORM C"/>
    <property type="match status" value="1"/>
</dbReference>
<keyword evidence="2" id="KW-0479">Metal-binding</keyword>
<dbReference type="Proteomes" id="UP000549250">
    <property type="component" value="Unassembled WGS sequence"/>
</dbReference>
<dbReference type="Pfam" id="PF13640">
    <property type="entry name" value="2OG-FeII_Oxy_3"/>
    <property type="match status" value="1"/>
</dbReference>
<dbReference type="InterPro" id="IPR051559">
    <property type="entry name" value="HIF_prolyl_hydroxylases"/>
</dbReference>
<dbReference type="PANTHER" id="PTHR12907">
    <property type="entry name" value="EGL NINE HOMOLOG-RELATED"/>
    <property type="match status" value="1"/>
</dbReference>
<protein>
    <submittedName>
        <fullName evidence="8">SM-20-related protein</fullName>
    </submittedName>
</protein>
<dbReference type="AlphaFoldDB" id="A0A839T4H5"/>
<comment type="cofactor">
    <cofactor evidence="1">
        <name>L-ascorbate</name>
        <dbReference type="ChEBI" id="CHEBI:38290"/>
    </cofactor>
</comment>
<comment type="caution">
    <text evidence="8">The sequence shown here is derived from an EMBL/GenBank/DDBJ whole genome shotgun (WGS) entry which is preliminary data.</text>
</comment>
<dbReference type="GO" id="GO:0071456">
    <property type="term" value="P:cellular response to hypoxia"/>
    <property type="evidence" value="ECO:0007669"/>
    <property type="project" value="TreeGrafter"/>
</dbReference>
<reference evidence="8 9" key="1">
    <citation type="submission" date="2020-08" db="EMBL/GenBank/DDBJ databases">
        <title>Genomic Encyclopedia of Type Strains, Phase III (KMG-III): the genomes of soil and plant-associated and newly described type strains.</title>
        <authorList>
            <person name="Whitman W."/>
        </authorList>
    </citation>
    <scope>NUCLEOTIDE SEQUENCE [LARGE SCALE GENOMIC DNA]</scope>
    <source>
        <strain evidence="8 9">CECT 4462</strain>
    </source>
</reference>
<dbReference type="PROSITE" id="PS51471">
    <property type="entry name" value="FE2OG_OXY"/>
    <property type="match status" value="1"/>
</dbReference>
<dbReference type="GO" id="GO:0031418">
    <property type="term" value="F:L-ascorbic acid binding"/>
    <property type="evidence" value="ECO:0007669"/>
    <property type="project" value="UniProtKB-KW"/>
</dbReference>